<evidence type="ECO:0000313" key="3">
    <source>
        <dbReference type="Proteomes" id="UP000029444"/>
    </source>
</evidence>
<feature type="chain" id="PRO_5001911664" evidence="1">
    <location>
        <begin position="20"/>
        <end position="168"/>
    </location>
</feature>
<dbReference type="Proteomes" id="UP000029444">
    <property type="component" value="Unassembled WGS sequence"/>
</dbReference>
<dbReference type="STRING" id="1177154.Y5S_02159"/>
<dbReference type="RefSeq" id="WP_035232929.1">
    <property type="nucleotide sequence ID" value="NZ_ARXV01000007.1"/>
</dbReference>
<comment type="caution">
    <text evidence="2">The sequence shown here is derived from an EMBL/GenBank/DDBJ whole genome shotgun (WGS) entry which is preliminary data.</text>
</comment>
<accession>A0A095TQY0</accession>
<evidence type="ECO:0000256" key="1">
    <source>
        <dbReference type="SAM" id="SignalP"/>
    </source>
</evidence>
<dbReference type="OrthoDB" id="9928039at2"/>
<evidence type="ECO:0000313" key="2">
    <source>
        <dbReference type="EMBL" id="KGD64793.1"/>
    </source>
</evidence>
<dbReference type="AlphaFoldDB" id="A0A095TQY0"/>
<keyword evidence="1" id="KW-0732">Signal</keyword>
<organism evidence="2 3">
    <name type="scientific">Alcanivorax nanhaiticus</name>
    <dbReference type="NCBI Taxonomy" id="1177154"/>
    <lineage>
        <taxon>Bacteria</taxon>
        <taxon>Pseudomonadati</taxon>
        <taxon>Pseudomonadota</taxon>
        <taxon>Gammaproteobacteria</taxon>
        <taxon>Oceanospirillales</taxon>
        <taxon>Alcanivoracaceae</taxon>
        <taxon>Alcanivorax</taxon>
    </lineage>
</organism>
<proteinExistence type="predicted"/>
<reference evidence="2 3" key="1">
    <citation type="submission" date="2012-09" db="EMBL/GenBank/DDBJ databases">
        <title>Genome Sequence of alkane-degrading Bacterium Alcanivorax sp. 19-m-6.</title>
        <authorList>
            <person name="Lai Q."/>
            <person name="Shao Z."/>
        </authorList>
    </citation>
    <scope>NUCLEOTIDE SEQUENCE [LARGE SCALE GENOMIC DNA]</scope>
    <source>
        <strain evidence="2 3">19-m-6</strain>
    </source>
</reference>
<name>A0A095TQY0_9GAMM</name>
<keyword evidence="3" id="KW-1185">Reference proteome</keyword>
<dbReference type="EMBL" id="ARXV01000007">
    <property type="protein sequence ID" value="KGD64793.1"/>
    <property type="molecule type" value="Genomic_DNA"/>
</dbReference>
<feature type="signal peptide" evidence="1">
    <location>
        <begin position="1"/>
        <end position="19"/>
    </location>
</feature>
<dbReference type="PATRIC" id="fig|1177154.3.peg.2199"/>
<gene>
    <name evidence="2" type="ORF">Y5S_02159</name>
</gene>
<protein>
    <submittedName>
        <fullName evidence="2">Uncharacterized protein</fullName>
    </submittedName>
</protein>
<sequence>MKQLVLFSLALLLSSVVHAEWTLATYHGHVYAGEHGRDDGAARFGVGMLCKQESGVPVYVLAHRRFVTAGGPATDLPARFESGDVFREFRIDGVPYGDVGSRYGSHDPANNLLIFASAVSLDSPIIQAMRKGGNLKVLYVNREGHELYVSDFSLKGSAATLGQVSCPD</sequence>